<evidence type="ECO:0000259" key="5">
    <source>
        <dbReference type="PROSITE" id="PS51767"/>
    </source>
</evidence>
<dbReference type="InterPro" id="IPR034164">
    <property type="entry name" value="Pepsin-like_dom"/>
</dbReference>
<evidence type="ECO:0000256" key="3">
    <source>
        <dbReference type="RuleBase" id="RU000454"/>
    </source>
</evidence>
<evidence type="ECO:0000313" key="7">
    <source>
        <dbReference type="Proteomes" id="UP000008370"/>
    </source>
</evidence>
<dbReference type="SUPFAM" id="SSF50630">
    <property type="entry name" value="Acid proteases"/>
    <property type="match status" value="1"/>
</dbReference>
<dbReference type="InterPro" id="IPR001461">
    <property type="entry name" value="Aspartic_peptidase_A1"/>
</dbReference>
<proteinExistence type="inferred from homology"/>
<dbReference type="KEGG" id="pco:PHACADRAFT_256215"/>
<keyword evidence="4" id="KW-1133">Transmembrane helix</keyword>
<dbReference type="PANTHER" id="PTHR47966:SF57">
    <property type="entry name" value="PEPTIDASE A1 DOMAIN-CONTAINING PROTEIN"/>
    <property type="match status" value="1"/>
</dbReference>
<evidence type="ECO:0000256" key="1">
    <source>
        <dbReference type="ARBA" id="ARBA00007447"/>
    </source>
</evidence>
<gene>
    <name evidence="6" type="ORF">PHACADRAFT_256215</name>
</gene>
<evidence type="ECO:0000313" key="6">
    <source>
        <dbReference type="EMBL" id="EKM55526.1"/>
    </source>
</evidence>
<dbReference type="HOGENOM" id="CLU_013253_8_3_1"/>
<evidence type="ECO:0000256" key="4">
    <source>
        <dbReference type="SAM" id="Phobius"/>
    </source>
</evidence>
<protein>
    <recommendedName>
        <fullName evidence="5">Peptidase A1 domain-containing protein</fullName>
    </recommendedName>
</protein>
<reference evidence="6 7" key="1">
    <citation type="journal article" date="2012" name="BMC Genomics">
        <title>Comparative genomics of the white-rot fungi, Phanerochaete carnosa and P. chrysosporium, to elucidate the genetic basis of the distinct wood types they colonize.</title>
        <authorList>
            <person name="Suzuki H."/>
            <person name="MacDonald J."/>
            <person name="Syed K."/>
            <person name="Salamov A."/>
            <person name="Hori C."/>
            <person name="Aerts A."/>
            <person name="Henrissat B."/>
            <person name="Wiebenga A."/>
            <person name="vanKuyk P.A."/>
            <person name="Barry K."/>
            <person name="Lindquist E."/>
            <person name="LaButti K."/>
            <person name="Lapidus A."/>
            <person name="Lucas S."/>
            <person name="Coutinho P."/>
            <person name="Gong Y."/>
            <person name="Samejima M."/>
            <person name="Mahadevan R."/>
            <person name="Abou-Zaid M."/>
            <person name="de Vries R.P."/>
            <person name="Igarashi K."/>
            <person name="Yadav J.S."/>
            <person name="Grigoriev I.V."/>
            <person name="Master E.R."/>
        </authorList>
    </citation>
    <scope>NUCLEOTIDE SEQUENCE [LARGE SCALE GENOMIC DNA]</scope>
    <source>
        <strain evidence="6 7">HHB-10118-sp</strain>
    </source>
</reference>
<dbReference type="Proteomes" id="UP000008370">
    <property type="component" value="Unassembled WGS sequence"/>
</dbReference>
<dbReference type="PANTHER" id="PTHR47966">
    <property type="entry name" value="BETA-SITE APP-CLEAVING ENZYME, ISOFORM A-RELATED"/>
    <property type="match status" value="1"/>
</dbReference>
<evidence type="ECO:0000256" key="2">
    <source>
        <dbReference type="ARBA" id="ARBA00022750"/>
    </source>
</evidence>
<keyword evidence="3" id="KW-0378">Hydrolase</keyword>
<dbReference type="GeneID" id="18916519"/>
<dbReference type="GO" id="GO:0004190">
    <property type="term" value="F:aspartic-type endopeptidase activity"/>
    <property type="evidence" value="ECO:0007669"/>
    <property type="project" value="UniProtKB-KW"/>
</dbReference>
<keyword evidence="4" id="KW-0472">Membrane</keyword>
<dbReference type="EMBL" id="JH930472">
    <property type="protein sequence ID" value="EKM55526.1"/>
    <property type="molecule type" value="Genomic_DNA"/>
</dbReference>
<keyword evidence="7" id="KW-1185">Reference proteome</keyword>
<dbReference type="PROSITE" id="PS00141">
    <property type="entry name" value="ASP_PROTEASE"/>
    <property type="match status" value="1"/>
</dbReference>
<name>K5UZC9_PHACS</name>
<feature type="transmembrane region" description="Helical" evidence="4">
    <location>
        <begin position="370"/>
        <end position="391"/>
    </location>
</feature>
<keyword evidence="4" id="KW-0812">Transmembrane</keyword>
<dbReference type="AlphaFoldDB" id="K5UZC9"/>
<dbReference type="Gene3D" id="2.40.70.10">
    <property type="entry name" value="Acid Proteases"/>
    <property type="match status" value="2"/>
</dbReference>
<dbReference type="InterPro" id="IPR001969">
    <property type="entry name" value="Aspartic_peptidase_AS"/>
</dbReference>
<dbReference type="RefSeq" id="XP_007395849.1">
    <property type="nucleotide sequence ID" value="XM_007395787.1"/>
</dbReference>
<accession>K5UZC9</accession>
<sequence>MTSHHLRRQWVVSSSCTEDDCEAVPRYQPTSTLDLSSGSFALQYLLGEVSGAIGTETVSLGQIEILSQVFALANSTAGLGLSATGNSGILGLSFATVAAIPGTAGRTLLENLLSPFAAPDRFFAFRLGRDDASSSFTVGALDPAYANATSELAFTDVYPVGRDSAGGAVYDYWKVPVQGLTVNASAFALSASRRVPGAPSPIAVLDTGTTLMLGPADDVDRLWDSIGGARKTETGWQVRCDRAVVVGVVLGGAGGDDSRAHEYAIDPADVSWLGGGRDGDWCMGGIQGNDDISSGDWLLGDTFLRNVYVVHHVGNSTQPPSIGLKGLTDPEASLINFRLERGNDPTAPVPVLGTVAHGGHAISEGAICGVAAAGGFVFGAVLTVAISACVAKGTSKY</sequence>
<dbReference type="PRINTS" id="PR00792">
    <property type="entry name" value="PEPSIN"/>
</dbReference>
<keyword evidence="2 3" id="KW-0064">Aspartyl protease</keyword>
<dbReference type="OrthoDB" id="15189at2759"/>
<dbReference type="Pfam" id="PF00026">
    <property type="entry name" value="Asp"/>
    <property type="match status" value="1"/>
</dbReference>
<dbReference type="PROSITE" id="PS51767">
    <property type="entry name" value="PEPTIDASE_A1"/>
    <property type="match status" value="1"/>
</dbReference>
<dbReference type="GO" id="GO:0006508">
    <property type="term" value="P:proteolysis"/>
    <property type="evidence" value="ECO:0007669"/>
    <property type="project" value="UniProtKB-KW"/>
</dbReference>
<dbReference type="InterPro" id="IPR033121">
    <property type="entry name" value="PEPTIDASE_A1"/>
</dbReference>
<dbReference type="InParanoid" id="K5UZC9"/>
<dbReference type="CDD" id="cd05471">
    <property type="entry name" value="pepsin_like"/>
    <property type="match status" value="1"/>
</dbReference>
<dbReference type="InterPro" id="IPR021109">
    <property type="entry name" value="Peptidase_aspartic_dom_sf"/>
</dbReference>
<feature type="domain" description="Peptidase A1" evidence="5">
    <location>
        <begin position="1"/>
        <end position="325"/>
    </location>
</feature>
<organism evidence="6 7">
    <name type="scientific">Phanerochaete carnosa (strain HHB-10118-sp)</name>
    <name type="common">White-rot fungus</name>
    <name type="synonym">Peniophora carnosa</name>
    <dbReference type="NCBI Taxonomy" id="650164"/>
    <lineage>
        <taxon>Eukaryota</taxon>
        <taxon>Fungi</taxon>
        <taxon>Dikarya</taxon>
        <taxon>Basidiomycota</taxon>
        <taxon>Agaricomycotina</taxon>
        <taxon>Agaricomycetes</taxon>
        <taxon>Polyporales</taxon>
        <taxon>Phanerochaetaceae</taxon>
        <taxon>Phanerochaete</taxon>
    </lineage>
</organism>
<keyword evidence="3" id="KW-0645">Protease</keyword>
<comment type="similarity">
    <text evidence="1 3">Belongs to the peptidase A1 family.</text>
</comment>